<protein>
    <submittedName>
        <fullName evidence="1">Uncharacterized protein</fullName>
    </submittedName>
</protein>
<dbReference type="EMBL" id="CM042880">
    <property type="protein sequence ID" value="KAI4389852.1"/>
    <property type="molecule type" value="Genomic_DNA"/>
</dbReference>
<accession>A0ACB9SGF4</accession>
<gene>
    <name evidence="1" type="ORF">MLD38_002029</name>
</gene>
<dbReference type="Proteomes" id="UP001057402">
    <property type="component" value="Chromosome 1"/>
</dbReference>
<evidence type="ECO:0000313" key="2">
    <source>
        <dbReference type="Proteomes" id="UP001057402"/>
    </source>
</evidence>
<sequence>MKFGEETTTHHGVGWLEFSLSPRNGVSVAEHTPAGGLLSHQSYSDTPLFFGGYVENGGRHGSSLLAMPLKSDGSLFLSEAMSRPRPGSQSIGPVSTPKLEDFLSGAREAPSAIPLGLDMNMYFQQNQPQSQVFWHPHDFTPASAMLQPALSSDRVLGNQHLPVQVASSSESVGAIGCADLQHLSLSMSPGSQSSCVTAPRQISAEGTDCVARMDIAKKRAMAKQTTVHRKSTYSFGQRTSHYRGVTRHRWTGRYEAHLWDNSCKKEGQSRKGRQVYLGGYDMEEKAARAYDLAALKYWGPSTHINFPLENYQKEMEEMKNMSRQEYVAHLRRKSSGFSRGASIYRGVTRHHQHGRWQARIGRVAGNKDLYLGTFSTQEEAAEAYDIAAIKFRGTNAVTNFDIGHYEVERIVARDGLLAAELVRRPKEIHLVSDVAVRGTGNWSMVPYLTFPHDQVLQSRDEKSAWSGGGTYRDHAFSIALEGLMGADSVANNESAEGSAKMDAHFSNPSSLVTSLSSSREGSPDRAAGYADKSQISPPSSSSSTSKLLMNGASSRAVAMGSWFPTTTTTTAMSHLPVFAAWNES</sequence>
<comment type="caution">
    <text evidence="1">The sequence shown here is derived from an EMBL/GenBank/DDBJ whole genome shotgun (WGS) entry which is preliminary data.</text>
</comment>
<organism evidence="1 2">
    <name type="scientific">Melastoma candidum</name>
    <dbReference type="NCBI Taxonomy" id="119954"/>
    <lineage>
        <taxon>Eukaryota</taxon>
        <taxon>Viridiplantae</taxon>
        <taxon>Streptophyta</taxon>
        <taxon>Embryophyta</taxon>
        <taxon>Tracheophyta</taxon>
        <taxon>Spermatophyta</taxon>
        <taxon>Magnoliopsida</taxon>
        <taxon>eudicotyledons</taxon>
        <taxon>Gunneridae</taxon>
        <taxon>Pentapetalae</taxon>
        <taxon>rosids</taxon>
        <taxon>malvids</taxon>
        <taxon>Myrtales</taxon>
        <taxon>Melastomataceae</taxon>
        <taxon>Melastomatoideae</taxon>
        <taxon>Melastomateae</taxon>
        <taxon>Melastoma</taxon>
    </lineage>
</organism>
<name>A0ACB9SGF4_9MYRT</name>
<evidence type="ECO:0000313" key="1">
    <source>
        <dbReference type="EMBL" id="KAI4389852.1"/>
    </source>
</evidence>
<proteinExistence type="predicted"/>
<reference evidence="2" key="1">
    <citation type="journal article" date="2023" name="Front. Plant Sci.">
        <title>Chromosomal-level genome assembly of Melastoma candidum provides insights into trichome evolution.</title>
        <authorList>
            <person name="Zhong Y."/>
            <person name="Wu W."/>
            <person name="Sun C."/>
            <person name="Zou P."/>
            <person name="Liu Y."/>
            <person name="Dai S."/>
            <person name="Zhou R."/>
        </authorList>
    </citation>
    <scope>NUCLEOTIDE SEQUENCE [LARGE SCALE GENOMIC DNA]</scope>
</reference>
<keyword evidence="2" id="KW-1185">Reference proteome</keyword>